<evidence type="ECO:0000256" key="4">
    <source>
        <dbReference type="SAM" id="Phobius"/>
    </source>
</evidence>
<keyword evidence="2" id="KW-1015">Disulfide bond</keyword>
<evidence type="ECO:0000259" key="5">
    <source>
        <dbReference type="PROSITE" id="PS50941"/>
    </source>
</evidence>
<comment type="caution">
    <text evidence="6">The sequence shown here is derived from an EMBL/GenBank/DDBJ whole genome shotgun (WGS) entry which is preliminary data.</text>
</comment>
<keyword evidence="4" id="KW-0472">Membrane</keyword>
<evidence type="ECO:0000256" key="1">
    <source>
        <dbReference type="ARBA" id="ARBA00022669"/>
    </source>
</evidence>
<dbReference type="OrthoDB" id="1193027at2759"/>
<dbReference type="CDD" id="cd00035">
    <property type="entry name" value="ChtBD1"/>
    <property type="match status" value="1"/>
</dbReference>
<feature type="transmembrane region" description="Helical" evidence="4">
    <location>
        <begin position="87"/>
        <end position="107"/>
    </location>
</feature>
<dbReference type="InterPro" id="IPR036861">
    <property type="entry name" value="Endochitinase-like_sf"/>
</dbReference>
<evidence type="ECO:0000313" key="7">
    <source>
        <dbReference type="Proteomes" id="UP000606974"/>
    </source>
</evidence>
<feature type="domain" description="Chitin-binding type-1" evidence="5">
    <location>
        <begin position="11"/>
        <end position="57"/>
    </location>
</feature>
<dbReference type="SMART" id="SM00270">
    <property type="entry name" value="ChtBD1"/>
    <property type="match status" value="1"/>
</dbReference>
<evidence type="ECO:0000256" key="3">
    <source>
        <dbReference type="SAM" id="MobiDB-lite"/>
    </source>
</evidence>
<keyword evidence="4" id="KW-1133">Transmembrane helix</keyword>
<sequence>MASPSPDYGEQGTCGRQHNNTVCIPQESRSCCSTNGYCGSTESYCFTSYGCQSGCVDPPDFYLPPSSTPTPTPTPAPVLTTAQKSGIIAGAVLFTLAVILAILYWLYMRGTLKHQMIRFTHSEPNGVSRTAEFPQSYAMQDQMVLGNATNLTLNAQEAVAGGRAGQHFLGFGNWSTRRGPGTDAMYNHNPDDPRVWDVSSQTGV</sequence>
<organism evidence="6 7">
    <name type="scientific">Endocarpon pusillum</name>
    <dbReference type="NCBI Taxonomy" id="364733"/>
    <lineage>
        <taxon>Eukaryota</taxon>
        <taxon>Fungi</taxon>
        <taxon>Dikarya</taxon>
        <taxon>Ascomycota</taxon>
        <taxon>Pezizomycotina</taxon>
        <taxon>Eurotiomycetes</taxon>
        <taxon>Chaetothyriomycetidae</taxon>
        <taxon>Verrucariales</taxon>
        <taxon>Verrucariaceae</taxon>
        <taxon>Endocarpon</taxon>
    </lineage>
</organism>
<evidence type="ECO:0000256" key="2">
    <source>
        <dbReference type="PROSITE-ProRule" id="PRU00261"/>
    </source>
</evidence>
<feature type="region of interest" description="Disordered" evidence="3">
    <location>
        <begin position="181"/>
        <end position="204"/>
    </location>
</feature>
<dbReference type="Pfam" id="PF00187">
    <property type="entry name" value="Chitin_bind_1"/>
    <property type="match status" value="1"/>
</dbReference>
<protein>
    <recommendedName>
        <fullName evidence="5">Chitin-binding type-1 domain-containing protein</fullName>
    </recommendedName>
</protein>
<dbReference type="Gene3D" id="3.30.60.10">
    <property type="entry name" value="Endochitinase-like"/>
    <property type="match status" value="1"/>
</dbReference>
<dbReference type="InterPro" id="IPR001002">
    <property type="entry name" value="Chitin-bd_1"/>
</dbReference>
<evidence type="ECO:0000313" key="6">
    <source>
        <dbReference type="EMBL" id="KAF7505193.1"/>
    </source>
</evidence>
<accession>A0A8H7AAH1</accession>
<name>A0A8H7AAH1_9EURO</name>
<comment type="caution">
    <text evidence="2">Lacks conserved residue(s) required for the propagation of feature annotation.</text>
</comment>
<keyword evidence="4" id="KW-0812">Transmembrane</keyword>
<keyword evidence="7" id="KW-1185">Reference proteome</keyword>
<dbReference type="GO" id="GO:0008061">
    <property type="term" value="F:chitin binding"/>
    <property type="evidence" value="ECO:0007669"/>
    <property type="project" value="UniProtKB-UniRule"/>
</dbReference>
<dbReference type="AlphaFoldDB" id="A0A8H7AAH1"/>
<gene>
    <name evidence="6" type="ORF">GJ744_001183</name>
</gene>
<dbReference type="EMBL" id="JAACFV010000116">
    <property type="protein sequence ID" value="KAF7505193.1"/>
    <property type="molecule type" value="Genomic_DNA"/>
</dbReference>
<reference evidence="6" key="1">
    <citation type="submission" date="2020-02" db="EMBL/GenBank/DDBJ databases">
        <authorList>
            <person name="Palmer J.M."/>
        </authorList>
    </citation>
    <scope>NUCLEOTIDE SEQUENCE</scope>
    <source>
        <strain evidence="6">EPUS1.4</strain>
        <tissue evidence="6">Thallus</tissue>
    </source>
</reference>
<feature type="disulfide bond" evidence="2">
    <location>
        <begin position="31"/>
        <end position="45"/>
    </location>
</feature>
<dbReference type="PROSITE" id="PS50941">
    <property type="entry name" value="CHIT_BIND_I_2"/>
    <property type="match status" value="1"/>
</dbReference>
<feature type="disulfide bond" evidence="2">
    <location>
        <begin position="51"/>
        <end position="55"/>
    </location>
</feature>
<dbReference type="Proteomes" id="UP000606974">
    <property type="component" value="Unassembled WGS sequence"/>
</dbReference>
<keyword evidence="1 2" id="KW-0147">Chitin-binding</keyword>
<dbReference type="SUPFAM" id="SSF57016">
    <property type="entry name" value="Plant lectins/antimicrobial peptides"/>
    <property type="match status" value="1"/>
</dbReference>
<proteinExistence type="predicted"/>